<reference evidence="1 2" key="1">
    <citation type="submission" date="2019-05" db="EMBL/GenBank/DDBJ databases">
        <title>Another draft genome of Portunus trituberculatus and its Hox gene families provides insights of decapod evolution.</title>
        <authorList>
            <person name="Jeong J.-H."/>
            <person name="Song I."/>
            <person name="Kim S."/>
            <person name="Choi T."/>
            <person name="Kim D."/>
            <person name="Ryu S."/>
            <person name="Kim W."/>
        </authorList>
    </citation>
    <scope>NUCLEOTIDE SEQUENCE [LARGE SCALE GENOMIC DNA]</scope>
    <source>
        <tissue evidence="1">Muscle</tissue>
    </source>
</reference>
<gene>
    <name evidence="1" type="ORF">E2C01_003632</name>
</gene>
<sequence length="109" mass="11477">MSAMFLPLSDGEQMVWPEKTSANKVTAIPEAPRGPGKLRVVPGARVYGSVASGVRVARGDLVGTLELCGDEGVASAQHQSHVVIKRDTPRLTSILANTARVVASMLLVK</sequence>
<proteinExistence type="predicted"/>
<evidence type="ECO:0000313" key="1">
    <source>
        <dbReference type="EMBL" id="MPC10982.1"/>
    </source>
</evidence>
<accession>A0A5B7CML7</accession>
<name>A0A5B7CML7_PORTR</name>
<dbReference type="Proteomes" id="UP000324222">
    <property type="component" value="Unassembled WGS sequence"/>
</dbReference>
<dbReference type="AlphaFoldDB" id="A0A5B7CML7"/>
<dbReference type="EMBL" id="VSRR010000139">
    <property type="protein sequence ID" value="MPC10982.1"/>
    <property type="molecule type" value="Genomic_DNA"/>
</dbReference>
<protein>
    <submittedName>
        <fullName evidence="1">Uncharacterized protein</fullName>
    </submittedName>
</protein>
<keyword evidence="2" id="KW-1185">Reference proteome</keyword>
<comment type="caution">
    <text evidence="1">The sequence shown here is derived from an EMBL/GenBank/DDBJ whole genome shotgun (WGS) entry which is preliminary data.</text>
</comment>
<evidence type="ECO:0000313" key="2">
    <source>
        <dbReference type="Proteomes" id="UP000324222"/>
    </source>
</evidence>
<organism evidence="1 2">
    <name type="scientific">Portunus trituberculatus</name>
    <name type="common">Swimming crab</name>
    <name type="synonym">Neptunus trituberculatus</name>
    <dbReference type="NCBI Taxonomy" id="210409"/>
    <lineage>
        <taxon>Eukaryota</taxon>
        <taxon>Metazoa</taxon>
        <taxon>Ecdysozoa</taxon>
        <taxon>Arthropoda</taxon>
        <taxon>Crustacea</taxon>
        <taxon>Multicrustacea</taxon>
        <taxon>Malacostraca</taxon>
        <taxon>Eumalacostraca</taxon>
        <taxon>Eucarida</taxon>
        <taxon>Decapoda</taxon>
        <taxon>Pleocyemata</taxon>
        <taxon>Brachyura</taxon>
        <taxon>Eubrachyura</taxon>
        <taxon>Portunoidea</taxon>
        <taxon>Portunidae</taxon>
        <taxon>Portuninae</taxon>
        <taxon>Portunus</taxon>
    </lineage>
</organism>